<proteinExistence type="predicted"/>
<protein>
    <submittedName>
        <fullName evidence="2">Uncharacterized protein</fullName>
    </submittedName>
</protein>
<evidence type="ECO:0000313" key="2">
    <source>
        <dbReference type="EnsemblPlants" id="LPERR09G06760.1"/>
    </source>
</evidence>
<sequence length="247" mass="27303">MEVLGGQQCMKEVELGNRNVQLSSAHHVFDKMPNPLEVYEEDILLVMNEEKVTRGEAIHLLQEELMNAHRRFEEKLDRLLGAFGVTGDMACKNSEEISVSISEPATTTEAATSLSPMASPPPTPTKYLTECLNSDITCEVSGIDEEHPLVVTLEPGDGENKVCAHYIGTHDNSMPVPTMCSMLSLNVNVVLDQAMVVFLTTTSVFEIVSASVASGGYFLPWKNVDMKPYTPMLIMCSNITIYEEKWL</sequence>
<dbReference type="HOGENOM" id="CLU_107793_0_0_1"/>
<dbReference type="Proteomes" id="UP000032180">
    <property type="component" value="Chromosome 9"/>
</dbReference>
<reference evidence="2" key="3">
    <citation type="submission" date="2015-04" db="UniProtKB">
        <authorList>
            <consortium name="EnsemblPlants"/>
        </authorList>
    </citation>
    <scope>IDENTIFICATION</scope>
</reference>
<evidence type="ECO:0000256" key="1">
    <source>
        <dbReference type="SAM" id="MobiDB-lite"/>
    </source>
</evidence>
<dbReference type="Gramene" id="LPERR09G06760.1">
    <property type="protein sequence ID" value="LPERR09G06760.1"/>
    <property type="gene ID" value="LPERR09G06760"/>
</dbReference>
<reference evidence="3" key="2">
    <citation type="submission" date="2013-12" db="EMBL/GenBank/DDBJ databases">
        <authorList>
            <person name="Yu Y."/>
            <person name="Lee S."/>
            <person name="de Baynast K."/>
            <person name="Wissotski M."/>
            <person name="Liu L."/>
            <person name="Talag J."/>
            <person name="Goicoechea J."/>
            <person name="Angelova A."/>
            <person name="Jetty R."/>
            <person name="Kudrna D."/>
            <person name="Golser W."/>
            <person name="Rivera L."/>
            <person name="Zhang J."/>
            <person name="Wing R."/>
        </authorList>
    </citation>
    <scope>NUCLEOTIDE SEQUENCE</scope>
</reference>
<feature type="region of interest" description="Disordered" evidence="1">
    <location>
        <begin position="100"/>
        <end position="122"/>
    </location>
</feature>
<evidence type="ECO:0000313" key="3">
    <source>
        <dbReference type="Proteomes" id="UP000032180"/>
    </source>
</evidence>
<name>A0A0D9XDK3_9ORYZ</name>
<keyword evidence="3" id="KW-1185">Reference proteome</keyword>
<dbReference type="EnsemblPlants" id="LPERR09G06760.1">
    <property type="protein sequence ID" value="LPERR09G06760.1"/>
    <property type="gene ID" value="LPERR09G06760"/>
</dbReference>
<accession>A0A0D9XDK3</accession>
<organism evidence="2 3">
    <name type="scientific">Leersia perrieri</name>
    <dbReference type="NCBI Taxonomy" id="77586"/>
    <lineage>
        <taxon>Eukaryota</taxon>
        <taxon>Viridiplantae</taxon>
        <taxon>Streptophyta</taxon>
        <taxon>Embryophyta</taxon>
        <taxon>Tracheophyta</taxon>
        <taxon>Spermatophyta</taxon>
        <taxon>Magnoliopsida</taxon>
        <taxon>Liliopsida</taxon>
        <taxon>Poales</taxon>
        <taxon>Poaceae</taxon>
        <taxon>BOP clade</taxon>
        <taxon>Oryzoideae</taxon>
        <taxon>Oryzeae</taxon>
        <taxon>Oryzinae</taxon>
        <taxon>Leersia</taxon>
    </lineage>
</organism>
<reference evidence="2 3" key="1">
    <citation type="submission" date="2012-08" db="EMBL/GenBank/DDBJ databases">
        <title>Oryza genome evolution.</title>
        <authorList>
            <person name="Wing R.A."/>
        </authorList>
    </citation>
    <scope>NUCLEOTIDE SEQUENCE</scope>
</reference>
<dbReference type="AlphaFoldDB" id="A0A0D9XDK3"/>